<evidence type="ECO:0000256" key="17">
    <source>
        <dbReference type="ARBA" id="ARBA00078653"/>
    </source>
</evidence>
<evidence type="ECO:0000256" key="8">
    <source>
        <dbReference type="ARBA" id="ARBA00023069"/>
    </source>
</evidence>
<dbReference type="GO" id="GO:0042048">
    <property type="term" value="P:olfactory behavior"/>
    <property type="evidence" value="ECO:0007669"/>
    <property type="project" value="TreeGrafter"/>
</dbReference>
<gene>
    <name evidence="20" type="ORF">GCK72_019353</name>
</gene>
<feature type="transmembrane region" description="Helical" evidence="19">
    <location>
        <begin position="194"/>
        <end position="213"/>
    </location>
</feature>
<keyword evidence="2" id="KW-1003">Cell membrane</keyword>
<protein>
    <recommendedName>
        <fullName evidence="16">Serpentine receptor class r-10</fullName>
    </recommendedName>
    <alternativeName>
        <fullName evidence="17">Odorant response abnormal protein 10</fullName>
    </alternativeName>
    <alternativeName>
        <fullName evidence="18">Olfactory receptor 10</fullName>
    </alternativeName>
</protein>
<dbReference type="GO" id="GO:0060170">
    <property type="term" value="C:ciliary membrane"/>
    <property type="evidence" value="ECO:0007669"/>
    <property type="project" value="UniProtKB-SubCell"/>
</dbReference>
<evidence type="ECO:0000256" key="14">
    <source>
        <dbReference type="ARBA" id="ARBA00061678"/>
    </source>
</evidence>
<dbReference type="PANTHER" id="PTHR22943">
    <property type="entry name" value="7-TRANSMEMBRANE DOMAIN RECEPTOR C.ELEGANS"/>
    <property type="match status" value="1"/>
</dbReference>
<keyword evidence="7 19" id="KW-1133">Transmembrane helix</keyword>
<dbReference type="GO" id="GO:0038022">
    <property type="term" value="F:G protein-coupled olfactory receptor activity"/>
    <property type="evidence" value="ECO:0007669"/>
    <property type="project" value="TreeGrafter"/>
</dbReference>
<keyword evidence="5 19" id="KW-0812">Transmembrane</keyword>
<keyword evidence="8" id="KW-0969">Cilium</keyword>
<evidence type="ECO:0000256" key="5">
    <source>
        <dbReference type="ARBA" id="ARBA00022692"/>
    </source>
</evidence>
<keyword evidence="6" id="KW-0552">Olfaction</keyword>
<dbReference type="FunFam" id="1.20.1070.10:FF:000128">
    <property type="entry name" value="Seven TM Receptor"/>
    <property type="match status" value="1"/>
</dbReference>
<evidence type="ECO:0000256" key="3">
    <source>
        <dbReference type="ARBA" id="ARBA00022500"/>
    </source>
</evidence>
<evidence type="ECO:0000256" key="10">
    <source>
        <dbReference type="ARBA" id="ARBA00023170"/>
    </source>
</evidence>
<keyword evidence="3" id="KW-0145">Chemotaxis</keyword>
<comment type="caution">
    <text evidence="20">The sequence shown here is derived from an EMBL/GenBank/DDBJ whole genome shotgun (WGS) entry which is preliminary data.</text>
</comment>
<dbReference type="KEGG" id="crq:GCK72_019353"/>
<evidence type="ECO:0000256" key="15">
    <source>
        <dbReference type="ARBA" id="ARBA00064300"/>
    </source>
</evidence>
<feature type="transmembrane region" description="Helical" evidence="19">
    <location>
        <begin position="237"/>
        <end position="265"/>
    </location>
</feature>
<evidence type="ECO:0000256" key="4">
    <source>
        <dbReference type="ARBA" id="ARBA00022606"/>
    </source>
</evidence>
<dbReference type="AlphaFoldDB" id="A0A6A5GCE9"/>
<evidence type="ECO:0000256" key="7">
    <source>
        <dbReference type="ARBA" id="ARBA00022989"/>
    </source>
</evidence>
<evidence type="ECO:0000256" key="18">
    <source>
        <dbReference type="ARBA" id="ARBA00082489"/>
    </source>
</evidence>
<sequence length="332" mass="37781">MLSVSETIQTEVQKACTSIALFLNLLLIYLIINKSPKELGAYKYLMIFISVLEVVYAIVDVLVCPIIHHSGFTFLLITRLESAWFGPSIQLALSGIYCGLYGSCMAMFGIHFIYRYLVIKGNKMLKTFRSWRIFLWFSIPVIYGVVWGSIAVLFCGPRGITNSLVELDILENLDLRIKDIVYIAPYLFDDDHEIYWPTNSSFVTVLYFGVKLFKELRAYTEKNNNLSDRNKTLQTQLYYSLVTQTLIPIILLQVPVTILFITVFFSANVGEFTSLVSMTIAVYPAIDPLPTMFIVTSYRNAIVDFFKSVSKCRSFGNRAPVTQPTSVETTRL</sequence>
<evidence type="ECO:0000256" key="9">
    <source>
        <dbReference type="ARBA" id="ARBA00023136"/>
    </source>
</evidence>
<organism evidence="20 21">
    <name type="scientific">Caenorhabditis remanei</name>
    <name type="common">Caenorhabditis vulgaris</name>
    <dbReference type="NCBI Taxonomy" id="31234"/>
    <lineage>
        <taxon>Eukaryota</taxon>
        <taxon>Metazoa</taxon>
        <taxon>Ecdysozoa</taxon>
        <taxon>Nematoda</taxon>
        <taxon>Chromadorea</taxon>
        <taxon>Rhabditida</taxon>
        <taxon>Rhabditina</taxon>
        <taxon>Rhabditomorpha</taxon>
        <taxon>Rhabditoidea</taxon>
        <taxon>Rhabditidae</taxon>
        <taxon>Peloderinae</taxon>
        <taxon>Caenorhabditis</taxon>
    </lineage>
</organism>
<reference evidence="20 21" key="1">
    <citation type="submission" date="2019-12" db="EMBL/GenBank/DDBJ databases">
        <title>Chromosome-level assembly of the Caenorhabditis remanei genome.</title>
        <authorList>
            <person name="Teterina A.A."/>
            <person name="Willis J.H."/>
            <person name="Phillips P.C."/>
        </authorList>
    </citation>
    <scope>NUCLEOTIDE SEQUENCE [LARGE SCALE GENOMIC DNA]</scope>
    <source>
        <strain evidence="20 21">PX506</strain>
        <tissue evidence="20">Whole organism</tissue>
    </source>
</reference>
<feature type="transmembrane region" description="Helical" evidence="19">
    <location>
        <begin position="44"/>
        <end position="68"/>
    </location>
</feature>
<dbReference type="GO" id="GO:0006935">
    <property type="term" value="P:chemotaxis"/>
    <property type="evidence" value="ECO:0007669"/>
    <property type="project" value="UniProtKB-KW"/>
</dbReference>
<keyword evidence="9 19" id="KW-0472">Membrane</keyword>
<keyword evidence="12" id="KW-0966">Cell projection</keyword>
<evidence type="ECO:0000256" key="16">
    <source>
        <dbReference type="ARBA" id="ARBA00067967"/>
    </source>
</evidence>
<dbReference type="EMBL" id="WUAV01000005">
    <property type="protein sequence ID" value="KAF1752798.1"/>
    <property type="molecule type" value="Genomic_DNA"/>
</dbReference>
<comment type="function">
    <text evidence="13">An odorant receptor which affects chemotaxis to the volatile odorant diacetyl. Specifies AWA neuronal cell fate via the odr-7 pathway.</text>
</comment>
<evidence type="ECO:0000313" key="21">
    <source>
        <dbReference type="Proteomes" id="UP000483820"/>
    </source>
</evidence>
<keyword evidence="4" id="KW-0716">Sensory transduction</keyword>
<dbReference type="RefSeq" id="XP_053581900.1">
    <property type="nucleotide sequence ID" value="XM_053732987.1"/>
</dbReference>
<comment type="similarity">
    <text evidence="14">Belongs to the nematode receptor-like protein str family.</text>
</comment>
<keyword evidence="10" id="KW-0675">Receptor</keyword>
<dbReference type="Proteomes" id="UP000483820">
    <property type="component" value="Chromosome V"/>
</dbReference>
<evidence type="ECO:0000256" key="11">
    <source>
        <dbReference type="ARBA" id="ARBA00023180"/>
    </source>
</evidence>
<dbReference type="CTD" id="9838886"/>
<feature type="transmembrane region" description="Helical" evidence="19">
    <location>
        <begin position="12"/>
        <end position="32"/>
    </location>
</feature>
<evidence type="ECO:0000313" key="20">
    <source>
        <dbReference type="EMBL" id="KAF1752798.1"/>
    </source>
</evidence>
<evidence type="ECO:0000256" key="6">
    <source>
        <dbReference type="ARBA" id="ARBA00022725"/>
    </source>
</evidence>
<evidence type="ECO:0000256" key="2">
    <source>
        <dbReference type="ARBA" id="ARBA00022475"/>
    </source>
</evidence>
<keyword evidence="11" id="KW-0325">Glycoprotein</keyword>
<dbReference type="InterPro" id="IPR019428">
    <property type="entry name" value="7TM_GPCR_serpentine_rcpt_Str"/>
</dbReference>
<feature type="transmembrane region" description="Helical" evidence="19">
    <location>
        <begin position="88"/>
        <end position="113"/>
    </location>
</feature>
<dbReference type="PANTHER" id="PTHR22943:SF84">
    <property type="entry name" value="SEVEN TM RECEPTOR"/>
    <property type="match status" value="1"/>
</dbReference>
<dbReference type="GeneID" id="9838886"/>
<dbReference type="SUPFAM" id="SSF81321">
    <property type="entry name" value="Family A G protein-coupled receptor-like"/>
    <property type="match status" value="1"/>
</dbReference>
<evidence type="ECO:0000256" key="13">
    <source>
        <dbReference type="ARBA" id="ARBA00054965"/>
    </source>
</evidence>
<proteinExistence type="inferred from homology"/>
<dbReference type="Pfam" id="PF10326">
    <property type="entry name" value="7TM_GPCR_Str"/>
    <property type="match status" value="1"/>
</dbReference>
<evidence type="ECO:0000256" key="1">
    <source>
        <dbReference type="ARBA" id="ARBA00004272"/>
    </source>
</evidence>
<evidence type="ECO:0000256" key="19">
    <source>
        <dbReference type="SAM" id="Phobius"/>
    </source>
</evidence>
<accession>A0A6A5GCE9</accession>
<name>A0A6A5GCE9_CAERE</name>
<feature type="transmembrane region" description="Helical" evidence="19">
    <location>
        <begin position="133"/>
        <end position="154"/>
    </location>
</feature>
<comment type="subcellular location">
    <subcellularLocation>
        <location evidence="1">Cell projection</location>
        <location evidence="1">Cilium membrane</location>
        <topology evidence="1">Multi-pass membrane protein</topology>
    </subcellularLocation>
</comment>
<evidence type="ECO:0000256" key="12">
    <source>
        <dbReference type="ARBA" id="ARBA00023273"/>
    </source>
</evidence>
<comment type="subunit">
    <text evidence="15">Interacts with odr-4.</text>
</comment>